<accession>A0A6C0HIS9</accession>
<dbReference type="PROSITE" id="PS51645">
    <property type="entry name" value="PHR_CRY_ALPHA_BETA"/>
    <property type="match status" value="1"/>
</dbReference>
<dbReference type="GO" id="GO:0071949">
    <property type="term" value="F:FAD binding"/>
    <property type="evidence" value="ECO:0007669"/>
    <property type="project" value="TreeGrafter"/>
</dbReference>
<dbReference type="InterPro" id="IPR036134">
    <property type="entry name" value="Crypto/Photolyase_FAD-like_sf"/>
</dbReference>
<keyword evidence="4" id="KW-0157">Chromophore</keyword>
<dbReference type="Gene3D" id="1.25.40.80">
    <property type="match status" value="1"/>
</dbReference>
<dbReference type="Gene3D" id="3.40.50.620">
    <property type="entry name" value="HUPs"/>
    <property type="match status" value="1"/>
</dbReference>
<sequence>MAQKTGLFLFHRDLRIHDNTGFIEACRQCSRLITCFIFTPEQVGKHNSYKSANAVAFMIESLAELSHDIHSAGGELCMFYGKTNDILKDLVSTHKIDAVFFNRDYSPYARARDQSVADMCNRMHVECITSADYYLYEPGSVKTGGGGYYKKFTPFYDAVLHIDVPKPQKPTAKHLASLVSCSHSGKISAHHAIELFVGVGTGAAGGGAAPGQRMVEGGRSNAVAMLRQGLVQQAHYDATRDFLKNSTTGLSAAIKFGCISIREIYHAFFAKYGRKFGLIRELIWREFFAHVLYNFPEVLRGSYQPKFKRINWRTGARVAADLKAWKSGHTGFPVVDACMRQLNTTGYMHNRGRMIVANFLVKTLLIDWRLGEQYFAQKLSDYDPASNNGNWQGISGTGVDMKPYFRDMNPWIQSAKFDPDAVFIKKWVPELADVLPKDIHKWNNVYALEKYGGVQYPHPIVDYDEQKDKMMAMYEKALQ</sequence>
<dbReference type="Pfam" id="PF00875">
    <property type="entry name" value="DNA_photolyase"/>
    <property type="match status" value="1"/>
</dbReference>
<evidence type="ECO:0000256" key="4">
    <source>
        <dbReference type="ARBA" id="ARBA00022991"/>
    </source>
</evidence>
<proteinExistence type="predicted"/>
<organism evidence="6">
    <name type="scientific">viral metagenome</name>
    <dbReference type="NCBI Taxonomy" id="1070528"/>
    <lineage>
        <taxon>unclassified sequences</taxon>
        <taxon>metagenomes</taxon>
        <taxon>organismal metagenomes</taxon>
    </lineage>
</organism>
<comment type="cofactor">
    <cofactor evidence="1">
        <name>FAD</name>
        <dbReference type="ChEBI" id="CHEBI:57692"/>
    </cofactor>
</comment>
<dbReference type="GO" id="GO:0006139">
    <property type="term" value="P:nucleobase-containing compound metabolic process"/>
    <property type="evidence" value="ECO:0007669"/>
    <property type="project" value="UniProtKB-ARBA"/>
</dbReference>
<dbReference type="InterPro" id="IPR002081">
    <property type="entry name" value="Cryptochrome/DNA_photolyase_1"/>
</dbReference>
<evidence type="ECO:0000256" key="1">
    <source>
        <dbReference type="ARBA" id="ARBA00001974"/>
    </source>
</evidence>
<evidence type="ECO:0000313" key="6">
    <source>
        <dbReference type="EMBL" id="QHT79923.1"/>
    </source>
</evidence>
<dbReference type="SUPFAM" id="SSF52425">
    <property type="entry name" value="Cryptochrome/photolyase, N-terminal domain"/>
    <property type="match status" value="1"/>
</dbReference>
<dbReference type="EMBL" id="MN739957">
    <property type="protein sequence ID" value="QHT79923.1"/>
    <property type="molecule type" value="Genomic_DNA"/>
</dbReference>
<dbReference type="GO" id="GO:0003677">
    <property type="term" value="F:DNA binding"/>
    <property type="evidence" value="ECO:0007669"/>
    <property type="project" value="TreeGrafter"/>
</dbReference>
<dbReference type="PANTHER" id="PTHR11455:SF9">
    <property type="entry name" value="CRYPTOCHROME CIRCADIAN CLOCK 5 ISOFORM X1"/>
    <property type="match status" value="1"/>
</dbReference>
<dbReference type="GO" id="GO:0006950">
    <property type="term" value="P:response to stress"/>
    <property type="evidence" value="ECO:0007669"/>
    <property type="project" value="UniProtKB-ARBA"/>
</dbReference>
<keyword evidence="2" id="KW-0285">Flavoprotein</keyword>
<dbReference type="PANTHER" id="PTHR11455">
    <property type="entry name" value="CRYPTOCHROME"/>
    <property type="match status" value="1"/>
</dbReference>
<name>A0A6C0HIS9_9ZZZZ</name>
<evidence type="ECO:0000256" key="3">
    <source>
        <dbReference type="ARBA" id="ARBA00022827"/>
    </source>
</evidence>
<reference evidence="6" key="1">
    <citation type="journal article" date="2020" name="Nature">
        <title>Giant virus diversity and host interactions through global metagenomics.</title>
        <authorList>
            <person name="Schulz F."/>
            <person name="Roux S."/>
            <person name="Paez-Espino D."/>
            <person name="Jungbluth S."/>
            <person name="Walsh D.A."/>
            <person name="Denef V.J."/>
            <person name="McMahon K.D."/>
            <person name="Konstantinidis K.T."/>
            <person name="Eloe-Fadrosh E.A."/>
            <person name="Kyrpides N.C."/>
            <person name="Woyke T."/>
        </authorList>
    </citation>
    <scope>NUCLEOTIDE SEQUENCE</scope>
    <source>
        <strain evidence="6">GVMAG-M-3300023184-105</strain>
    </source>
</reference>
<dbReference type="InterPro" id="IPR036155">
    <property type="entry name" value="Crypto/Photolyase_N_sf"/>
</dbReference>
<dbReference type="InterPro" id="IPR006050">
    <property type="entry name" value="DNA_photolyase_N"/>
</dbReference>
<dbReference type="InterPro" id="IPR005101">
    <property type="entry name" value="Cryptochr/Photolyase_FAD-bd"/>
</dbReference>
<dbReference type="SUPFAM" id="SSF48173">
    <property type="entry name" value="Cryptochrome/photolyase FAD-binding domain"/>
    <property type="match status" value="1"/>
</dbReference>
<dbReference type="InterPro" id="IPR014729">
    <property type="entry name" value="Rossmann-like_a/b/a_fold"/>
</dbReference>
<keyword evidence="3" id="KW-0274">FAD</keyword>
<dbReference type="PRINTS" id="PR00147">
    <property type="entry name" value="DNAPHOTLYASE"/>
</dbReference>
<dbReference type="GO" id="GO:0003904">
    <property type="term" value="F:deoxyribodipyrimidine photo-lyase activity"/>
    <property type="evidence" value="ECO:0007669"/>
    <property type="project" value="TreeGrafter"/>
</dbReference>
<evidence type="ECO:0000259" key="5">
    <source>
        <dbReference type="PROSITE" id="PS51645"/>
    </source>
</evidence>
<protein>
    <recommendedName>
        <fullName evidence="5">Photolyase/cryptochrome alpha/beta domain-containing protein</fullName>
    </recommendedName>
</protein>
<dbReference type="InterPro" id="IPR018394">
    <property type="entry name" value="DNA_photolyase_1_CS_C"/>
</dbReference>
<evidence type="ECO:0000256" key="2">
    <source>
        <dbReference type="ARBA" id="ARBA00022630"/>
    </source>
</evidence>
<dbReference type="Pfam" id="PF03441">
    <property type="entry name" value="FAD_binding_7"/>
    <property type="match status" value="1"/>
</dbReference>
<dbReference type="Gene3D" id="1.10.579.10">
    <property type="entry name" value="DNA Cyclobutane Dipyrimidine Photolyase, subunit A, domain 3"/>
    <property type="match status" value="1"/>
</dbReference>
<feature type="domain" description="Photolyase/cryptochrome alpha/beta" evidence="5">
    <location>
        <begin position="4"/>
        <end position="135"/>
    </location>
</feature>
<dbReference type="AlphaFoldDB" id="A0A6C0HIS9"/>
<dbReference type="PROSITE" id="PS00394">
    <property type="entry name" value="DNA_PHOTOLYASES_1_1"/>
    <property type="match status" value="1"/>
</dbReference>